<dbReference type="SUPFAM" id="SSF48065">
    <property type="entry name" value="DBL homology domain (DH-domain)"/>
    <property type="match status" value="1"/>
</dbReference>
<feature type="region of interest" description="Disordered" evidence="4">
    <location>
        <begin position="382"/>
        <end position="408"/>
    </location>
</feature>
<sequence>MVELTLSDSSCALKSVDLTVAPYKDFGAKPCDDRGIGAVRKGRAWKFLKEKSEEAQLDRIFTELAHLGAEDMLCAGHAAFITDLYRSPKRKREVEDYLAKTTTSKLRKRPIQPSATRTPPASGAIGTNGLKRTPTMAPSRVTSEKKVNMRRSADDIASKSPVNGSQTNISAHTSGSRSATSSPTRQRTTLLPTSQKRSDTRRPVENATPNTASPLAKSRPVTPGTNKATRIPSKPPSALRNVSSREVLSVTRTKSDTEPAPPRKPNDGSRVQSIAALFGGGSQRTSGSTSKTSSPAASEAGSTSPAQNRLRKSVSTATMSSPGLKAKFPDRALLTKAASPPEADKHKTLQSRVAELEALLLESRTETSTAKAELSEMLSQHTQSVSNERTSEGAQVTQTNGGSSNKEGETMRHALDQAKEHLRVATEDLEKTRKDLSNSCSQNEMLLQKVRDLESELAANRNTPPVAGGDKQSTNDAALQIDKAERKVKELNTLLQQKNTEIVTLENQITKQQTESLYHIQQIEEQTALHRKEWERELQTARADHLSKMRELEELRILLGSYTTPQAAAQLTKTCEEREARNLELEKRVADLEMRIRELESDPPTQGALVAIASKPPNKVNEFSQTSESEPSIKEINNQHLISTSNALQEAASLRTELAFAEAEQQKLRDSRDGLRQEIEEARKRLTELGATVVDKDDVIRDLRQQLDRWVASDANYQRGRATQDRSVFFGAGTTAKGRAFSRSSPADSGTWPTPEPSIVRELPSNSQPDNDQTGSVKAFSPSPGSSPNSSQDFIPHLSPPALPMYGGASSSSTHQPSLERLQLTRYPDGPHPLRPSAIRQTYAPPRSTSAPPPEEGQRPTLHTRASYDTLRPSAKDILVDSMISDYDINADFTLADTFLNKSQRSPNSEQSVHFLDASRHGLQEFQPSQQLNHAALTHLYLDQNSLIAFPECLFEMQRLIVLNLKGNKITTVPERIESLAELRELVLSDNCIVEVSEALGNLRKLELLDLSNNSLFSLPFGLFANMESLESLDLSHNQLRLLPPSLGLVHKTLKGLFIADNPLDRSFFAGGTTSGLVDSLLNLSVDDAKAASQITTPSERMAEAERMMRRLHSASVQLKNLHRASYASVSTTASAFNLFDDDLHMDGTGAWISAGSKSRLESFDSGVGLKGSTLDTFDTESVLYGEPSSGDLSPPWTSKYLAAASELGSVTTLSPSLIQDYVRPNRLRCSGPLERALQRMLFFLRDVHDLDPTSSGNKLLKSSSETQPYHSAPESPVDSNSTLNLIKGLATTTTCPDRRKHIIAEMLATERTYVRELQNVNDVYMTRLYKEQWLSNRDLDIIFGNITSILMIHNDHILPDLIKKARAPSQPVGSLFVAIAPYMKMYSQYYNNFDASSSYIAQLESSSGSSSFSSSSSTFFSSSSGNVNNTLTRTSTSSTNTSTSSSSSISSSAPPLPVLSLKKPIAKKIRNFLKQARDHPQHTQISLQAFLILPVQRLPRYKLLLEQLLSCTGEDHPDHQDLVRAVVEIRKRVTECNENKRAAENRDRALAVTNRIIIPPATAANMFGADRVRKVPSTRRFVREGRVKVLKVVERVSSSGGASLSLIPTRSTAWGAPSSPTIATVTSGEVVELLFREDKSGDEGKDFYWYLFSDILCWCAASPPNGTKGDDHHLIRAFEVYGAEMLNPVTARVRGDGCILYIAGDNIPAWWTSINTGR</sequence>
<feature type="compositionally biased region" description="Low complexity" evidence="4">
    <location>
        <begin position="781"/>
        <end position="791"/>
    </location>
</feature>
<dbReference type="InterPro" id="IPR032675">
    <property type="entry name" value="LRR_dom_sf"/>
</dbReference>
<feature type="compositionally biased region" description="Polar residues" evidence="4">
    <location>
        <begin position="160"/>
        <end position="195"/>
    </location>
</feature>
<dbReference type="InterPro" id="IPR003591">
    <property type="entry name" value="Leu-rich_rpt_typical-subtyp"/>
</dbReference>
<keyword evidence="2" id="KW-0677">Repeat</keyword>
<dbReference type="Gene3D" id="1.20.900.10">
    <property type="entry name" value="Dbl homology (DH) domain"/>
    <property type="match status" value="1"/>
</dbReference>
<dbReference type="Pfam" id="PF00621">
    <property type="entry name" value="RhoGEF"/>
    <property type="match status" value="1"/>
</dbReference>
<dbReference type="InterPro" id="IPR000219">
    <property type="entry name" value="DH_dom"/>
</dbReference>
<dbReference type="Proteomes" id="UP000318582">
    <property type="component" value="Unassembled WGS sequence"/>
</dbReference>
<dbReference type="CDD" id="cd00160">
    <property type="entry name" value="RhoGEF"/>
    <property type="match status" value="1"/>
</dbReference>
<keyword evidence="7" id="KW-1185">Reference proteome</keyword>
<evidence type="ECO:0000256" key="4">
    <source>
        <dbReference type="SAM" id="MobiDB-lite"/>
    </source>
</evidence>
<dbReference type="SMART" id="SM00369">
    <property type="entry name" value="LRR_TYP"/>
    <property type="match status" value="4"/>
</dbReference>
<dbReference type="InterPro" id="IPR051092">
    <property type="entry name" value="FYVE_RhoGEF_PH"/>
</dbReference>
<feature type="compositionally biased region" description="Polar residues" evidence="4">
    <location>
        <begin position="382"/>
        <end position="405"/>
    </location>
</feature>
<dbReference type="PRINTS" id="PR00019">
    <property type="entry name" value="LEURICHRPT"/>
</dbReference>
<evidence type="ECO:0000256" key="1">
    <source>
        <dbReference type="ARBA" id="ARBA00022614"/>
    </source>
</evidence>
<evidence type="ECO:0000313" key="6">
    <source>
        <dbReference type="EMBL" id="TPX54678.1"/>
    </source>
</evidence>
<feature type="compositionally biased region" description="Polar residues" evidence="4">
    <location>
        <begin position="742"/>
        <end position="752"/>
    </location>
</feature>
<evidence type="ECO:0000256" key="3">
    <source>
        <dbReference type="SAM" id="Coils"/>
    </source>
</evidence>
<keyword evidence="3" id="KW-0175">Coiled coil</keyword>
<dbReference type="PROSITE" id="PS50010">
    <property type="entry name" value="DH_2"/>
    <property type="match status" value="1"/>
</dbReference>
<evidence type="ECO:0000256" key="2">
    <source>
        <dbReference type="ARBA" id="ARBA00022737"/>
    </source>
</evidence>
<reference evidence="6 7" key="1">
    <citation type="journal article" date="2019" name="Sci. Rep.">
        <title>Comparative genomics of chytrid fungi reveal insights into the obligate biotrophic and pathogenic lifestyle of Synchytrium endobioticum.</title>
        <authorList>
            <person name="van de Vossenberg B.T.L.H."/>
            <person name="Warris S."/>
            <person name="Nguyen H.D.T."/>
            <person name="van Gent-Pelzer M.P.E."/>
            <person name="Joly D.L."/>
            <person name="van de Geest H.C."/>
            <person name="Bonants P.J.M."/>
            <person name="Smith D.S."/>
            <person name="Levesque C.A."/>
            <person name="van der Lee T.A.J."/>
        </authorList>
    </citation>
    <scope>NUCLEOTIDE SEQUENCE [LARGE SCALE GENOMIC DNA]</scope>
    <source>
        <strain evidence="6 7">CBS 809.83</strain>
    </source>
</reference>
<feature type="region of interest" description="Disordered" evidence="4">
    <location>
        <begin position="1255"/>
        <end position="1281"/>
    </location>
</feature>
<dbReference type="EMBL" id="QEAQ01000146">
    <property type="protein sequence ID" value="TPX54678.1"/>
    <property type="molecule type" value="Genomic_DNA"/>
</dbReference>
<feature type="region of interest" description="Disordered" evidence="4">
    <location>
        <begin position="738"/>
        <end position="868"/>
    </location>
</feature>
<feature type="region of interest" description="Disordered" evidence="4">
    <location>
        <begin position="100"/>
        <end position="328"/>
    </location>
</feature>
<dbReference type="PROSITE" id="PS00741">
    <property type="entry name" value="DH_1"/>
    <property type="match status" value="1"/>
</dbReference>
<feature type="compositionally biased region" description="Polar residues" evidence="4">
    <location>
        <begin position="1255"/>
        <end position="1270"/>
    </location>
</feature>
<feature type="domain" description="DH" evidence="5">
    <location>
        <begin position="1299"/>
        <end position="1540"/>
    </location>
</feature>
<dbReference type="PANTHER" id="PTHR12673">
    <property type="entry name" value="FACIOGENITAL DYSPLASIA PROTEIN"/>
    <property type="match status" value="1"/>
</dbReference>
<dbReference type="GO" id="GO:0035556">
    <property type="term" value="P:intracellular signal transduction"/>
    <property type="evidence" value="ECO:0007669"/>
    <property type="project" value="InterPro"/>
</dbReference>
<dbReference type="InterPro" id="IPR001611">
    <property type="entry name" value="Leu-rich_rpt"/>
</dbReference>
<gene>
    <name evidence="6" type="ORF">PhCBS80983_g05839</name>
</gene>
<feature type="compositionally biased region" description="Polar residues" evidence="4">
    <location>
        <begin position="240"/>
        <end position="252"/>
    </location>
</feature>
<feature type="compositionally biased region" description="Low complexity" evidence="4">
    <location>
        <begin position="1432"/>
        <end position="1453"/>
    </location>
</feature>
<dbReference type="Pfam" id="PF13855">
    <property type="entry name" value="LRR_8"/>
    <property type="match status" value="2"/>
</dbReference>
<dbReference type="GO" id="GO:0005737">
    <property type="term" value="C:cytoplasm"/>
    <property type="evidence" value="ECO:0007669"/>
    <property type="project" value="TreeGrafter"/>
</dbReference>
<organism evidence="6 7">
    <name type="scientific">Powellomyces hirtus</name>
    <dbReference type="NCBI Taxonomy" id="109895"/>
    <lineage>
        <taxon>Eukaryota</taxon>
        <taxon>Fungi</taxon>
        <taxon>Fungi incertae sedis</taxon>
        <taxon>Chytridiomycota</taxon>
        <taxon>Chytridiomycota incertae sedis</taxon>
        <taxon>Chytridiomycetes</taxon>
        <taxon>Spizellomycetales</taxon>
        <taxon>Powellomycetaceae</taxon>
        <taxon>Powellomyces</taxon>
    </lineage>
</organism>
<name>A0A507DUP8_9FUNG</name>
<dbReference type="PANTHER" id="PTHR12673:SF159">
    <property type="entry name" value="LD03170P"/>
    <property type="match status" value="1"/>
</dbReference>
<accession>A0A507DUP8</accession>
<dbReference type="Gene3D" id="3.80.10.10">
    <property type="entry name" value="Ribonuclease Inhibitor"/>
    <property type="match status" value="1"/>
</dbReference>
<protein>
    <recommendedName>
        <fullName evidence="5">DH domain-containing protein</fullName>
    </recommendedName>
</protein>
<feature type="compositionally biased region" description="Polar residues" evidence="4">
    <location>
        <begin position="300"/>
        <end position="321"/>
    </location>
</feature>
<feature type="compositionally biased region" description="Polar residues" evidence="4">
    <location>
        <begin position="764"/>
        <end position="776"/>
    </location>
</feature>
<dbReference type="SUPFAM" id="SSF52075">
    <property type="entry name" value="Outer arm dynein light chain 1"/>
    <property type="match status" value="1"/>
</dbReference>
<evidence type="ECO:0000313" key="7">
    <source>
        <dbReference type="Proteomes" id="UP000318582"/>
    </source>
</evidence>
<feature type="coiled-coil region" evidence="3">
    <location>
        <begin position="415"/>
        <end position="602"/>
    </location>
</feature>
<feature type="coiled-coil region" evidence="3">
    <location>
        <begin position="644"/>
        <end position="692"/>
    </location>
</feature>
<proteinExistence type="predicted"/>
<dbReference type="InterPro" id="IPR001331">
    <property type="entry name" value="GDS_CDC24_CS"/>
</dbReference>
<evidence type="ECO:0000259" key="5">
    <source>
        <dbReference type="PROSITE" id="PS50010"/>
    </source>
</evidence>
<feature type="compositionally biased region" description="Low complexity" evidence="4">
    <location>
        <begin position="283"/>
        <end position="294"/>
    </location>
</feature>
<dbReference type="SMART" id="SM00325">
    <property type="entry name" value="RhoGEF"/>
    <property type="match status" value="1"/>
</dbReference>
<feature type="region of interest" description="Disordered" evidence="4">
    <location>
        <begin position="1432"/>
        <end position="1456"/>
    </location>
</feature>
<dbReference type="GO" id="GO:0005085">
    <property type="term" value="F:guanyl-nucleotide exchange factor activity"/>
    <property type="evidence" value="ECO:0007669"/>
    <property type="project" value="InterPro"/>
</dbReference>
<dbReference type="STRING" id="109895.A0A507DUP8"/>
<dbReference type="InterPro" id="IPR035899">
    <property type="entry name" value="DBL_dom_sf"/>
</dbReference>
<keyword evidence="1" id="KW-0433">Leucine-rich repeat</keyword>
<feature type="compositionally biased region" description="Basic and acidic residues" evidence="4">
    <location>
        <begin position="142"/>
        <end position="157"/>
    </location>
</feature>
<comment type="caution">
    <text evidence="6">The sequence shown here is derived from an EMBL/GenBank/DDBJ whole genome shotgun (WGS) entry which is preliminary data.</text>
</comment>
<dbReference type="PROSITE" id="PS51450">
    <property type="entry name" value="LRR"/>
    <property type="match status" value="2"/>
</dbReference>